<sequence length="322" mass="36326">MKIMIVHISTFVVFLTIVHRNNGGCDVNEWPHSCLANFRIGKQKCEPCESGTYGCNCSESCPDNTYGPGCYTLCDCSEGLRCDPIVGCGNGTHTSKSASYNHSPRQTTATVYQTDTFKDSTDTGEMKNLQRSHDHKTLNNFAMSLLVSVGTVVFFGAIGAFILIRVSKRYYKQEYRKLLNHWQSSDLTTGDSNVYSLYTYTDSLLTSISSRTNQDCAMYDHSSEATAYNILSLRNVSIKGNDGGYDADTCHSIMTPQREKPSPKTYTKDREKRESDFDLEPECFLNLFDENQSVTVKKHLYNKEEVQYESVGERPKQFTTKL</sequence>
<keyword evidence="2" id="KW-1133">Transmembrane helix</keyword>
<evidence type="ECO:0000256" key="3">
    <source>
        <dbReference type="SAM" id="SignalP"/>
    </source>
</evidence>
<evidence type="ECO:0000313" key="5">
    <source>
        <dbReference type="RefSeq" id="XP_022344043.1"/>
    </source>
</evidence>
<dbReference type="Proteomes" id="UP000694844">
    <property type="component" value="Chromosome 5"/>
</dbReference>
<feature type="transmembrane region" description="Helical" evidence="2">
    <location>
        <begin position="141"/>
        <end position="164"/>
    </location>
</feature>
<gene>
    <name evidence="5" type="primary">LOC111137084</name>
</gene>
<feature type="region of interest" description="Disordered" evidence="1">
    <location>
        <begin position="249"/>
        <end position="273"/>
    </location>
</feature>
<dbReference type="KEGG" id="cvn:111137084"/>
<protein>
    <submittedName>
        <fullName evidence="5">Uncharacterized protein LOC111137084</fullName>
    </submittedName>
</protein>
<evidence type="ECO:0000256" key="2">
    <source>
        <dbReference type="SAM" id="Phobius"/>
    </source>
</evidence>
<reference evidence="5" key="1">
    <citation type="submission" date="2025-08" db="UniProtKB">
        <authorList>
            <consortium name="RefSeq"/>
        </authorList>
    </citation>
    <scope>IDENTIFICATION</scope>
    <source>
        <tissue evidence="5">Whole sample</tissue>
    </source>
</reference>
<feature type="signal peptide" evidence="3">
    <location>
        <begin position="1"/>
        <end position="23"/>
    </location>
</feature>
<keyword evidence="2" id="KW-0812">Transmembrane</keyword>
<dbReference type="GeneID" id="111137084"/>
<proteinExistence type="predicted"/>
<dbReference type="RefSeq" id="XP_022344043.1">
    <property type="nucleotide sequence ID" value="XM_022488335.1"/>
</dbReference>
<evidence type="ECO:0000313" key="4">
    <source>
        <dbReference type="Proteomes" id="UP000694844"/>
    </source>
</evidence>
<feature type="compositionally biased region" description="Basic and acidic residues" evidence="1">
    <location>
        <begin position="257"/>
        <end position="273"/>
    </location>
</feature>
<keyword evidence="2" id="KW-0472">Membrane</keyword>
<dbReference type="AlphaFoldDB" id="A0A8B8EWQ1"/>
<accession>A0A8B8EWQ1</accession>
<organism evidence="4 5">
    <name type="scientific">Crassostrea virginica</name>
    <name type="common">Eastern oyster</name>
    <dbReference type="NCBI Taxonomy" id="6565"/>
    <lineage>
        <taxon>Eukaryota</taxon>
        <taxon>Metazoa</taxon>
        <taxon>Spiralia</taxon>
        <taxon>Lophotrochozoa</taxon>
        <taxon>Mollusca</taxon>
        <taxon>Bivalvia</taxon>
        <taxon>Autobranchia</taxon>
        <taxon>Pteriomorphia</taxon>
        <taxon>Ostreida</taxon>
        <taxon>Ostreoidea</taxon>
        <taxon>Ostreidae</taxon>
        <taxon>Crassostrea</taxon>
    </lineage>
</organism>
<name>A0A8B8EWQ1_CRAVI</name>
<dbReference type="OrthoDB" id="6152826at2759"/>
<dbReference type="Gene3D" id="2.170.300.10">
    <property type="entry name" value="Tie2 ligand-binding domain superfamily"/>
    <property type="match status" value="1"/>
</dbReference>
<keyword evidence="4" id="KW-1185">Reference proteome</keyword>
<keyword evidence="3" id="KW-0732">Signal</keyword>
<evidence type="ECO:0000256" key="1">
    <source>
        <dbReference type="SAM" id="MobiDB-lite"/>
    </source>
</evidence>
<feature type="chain" id="PRO_5034560833" evidence="3">
    <location>
        <begin position="24"/>
        <end position="322"/>
    </location>
</feature>